<dbReference type="EMBL" id="ML736738">
    <property type="protein sequence ID" value="KAE8410016.1"/>
    <property type="molecule type" value="Genomic_DNA"/>
</dbReference>
<gene>
    <name evidence="1" type="ORF">BDV37DRAFT_3126</name>
</gene>
<dbReference type="OrthoDB" id="3004402at2759"/>
<protein>
    <submittedName>
        <fullName evidence="1">Isoprenoid synthase domain-containing protein</fullName>
    </submittedName>
</protein>
<evidence type="ECO:0000313" key="1">
    <source>
        <dbReference type="EMBL" id="KAE8410016.1"/>
    </source>
</evidence>
<organism evidence="1 2">
    <name type="scientific">Aspergillus pseudonomiae</name>
    <dbReference type="NCBI Taxonomy" id="1506151"/>
    <lineage>
        <taxon>Eukaryota</taxon>
        <taxon>Fungi</taxon>
        <taxon>Dikarya</taxon>
        <taxon>Ascomycota</taxon>
        <taxon>Pezizomycotina</taxon>
        <taxon>Eurotiomycetes</taxon>
        <taxon>Eurotiomycetidae</taxon>
        <taxon>Eurotiales</taxon>
        <taxon>Aspergillaceae</taxon>
        <taxon>Aspergillus</taxon>
        <taxon>Aspergillus subgen. Circumdati</taxon>
    </lineage>
</organism>
<evidence type="ECO:0000313" key="2">
    <source>
        <dbReference type="Proteomes" id="UP000325579"/>
    </source>
</evidence>
<dbReference type="RefSeq" id="XP_031947335.1">
    <property type="nucleotide sequence ID" value="XM_032090424.1"/>
</dbReference>
<dbReference type="Proteomes" id="UP000325579">
    <property type="component" value="Unassembled WGS sequence"/>
</dbReference>
<name>A0A5N7DUH5_9EURO</name>
<reference evidence="1 2" key="1">
    <citation type="submission" date="2019-04" db="EMBL/GenBank/DDBJ databases">
        <authorList>
            <consortium name="DOE Joint Genome Institute"/>
            <person name="Mondo S."/>
            <person name="Kjaerbolling I."/>
            <person name="Vesth T."/>
            <person name="Frisvad J.C."/>
            <person name="Nybo J.L."/>
            <person name="Theobald S."/>
            <person name="Kildgaard S."/>
            <person name="Isbrandt T."/>
            <person name="Kuo A."/>
            <person name="Sato A."/>
            <person name="Lyhne E.K."/>
            <person name="Kogle M.E."/>
            <person name="Wiebenga A."/>
            <person name="Kun R.S."/>
            <person name="Lubbers R.J."/>
            <person name="Makela M.R."/>
            <person name="Barry K."/>
            <person name="Chovatia M."/>
            <person name="Clum A."/>
            <person name="Daum C."/>
            <person name="Haridas S."/>
            <person name="He G."/>
            <person name="LaButti K."/>
            <person name="Lipzen A."/>
            <person name="Riley R."/>
            <person name="Salamov A."/>
            <person name="Simmons B.A."/>
            <person name="Magnuson J.K."/>
            <person name="Henrissat B."/>
            <person name="Mortensen U.H."/>
            <person name="Larsen T.O."/>
            <person name="Devries R.P."/>
            <person name="Grigoriev I.V."/>
            <person name="Machida M."/>
            <person name="Baker S.E."/>
            <person name="Andersen M.R."/>
            <person name="Cantor M.N."/>
            <person name="Hua S.X."/>
        </authorList>
    </citation>
    <scope>NUCLEOTIDE SEQUENCE [LARGE SCALE GENOMIC DNA]</scope>
    <source>
        <strain evidence="1 2">CBS 119388</strain>
    </source>
</reference>
<keyword evidence="2" id="KW-1185">Reference proteome</keyword>
<dbReference type="InterPro" id="IPR008949">
    <property type="entry name" value="Isoprenoid_synthase_dom_sf"/>
</dbReference>
<sequence length="399" mass="45091">MTTSYTAAFPFDRGPRHPIRPVHHSYDPVHTTSDSPNHDLFDFLAKAAKDDPALHRSSFCLNPEDLGVSWQTFFPACRQSRQWREAEDAAQELTDRLFRAKGLSKSSLCKHWRDLAEILQVVETAVGCTVYMYPRAGLVRIRLLAQLHVVMWIHDDVPGIAKCHQEELQQGRRSPATPTRTRCHEGTSPICRLVSSVLQDILRADPIIGFEVAAGVLKWHQRPRAHCSRDQGNYRPTTLSDYLEASVGDVTTDINLSMIRFAGSIHLTSRQSQDPILNNIVNIWAKHRIIVKDLFSYEKDCLEHQVNDSAIVNAVQVLQREFNVSPTTAKEVARNIQLDTEREMHALYKEILGRTGNDSPEARYVRALVESLAGNVFYSSTAERNAMPLLGRSAEENES</sequence>
<dbReference type="Gene3D" id="1.10.600.10">
    <property type="entry name" value="Farnesyl Diphosphate Synthase"/>
    <property type="match status" value="1"/>
</dbReference>
<proteinExistence type="predicted"/>
<dbReference type="SUPFAM" id="SSF48576">
    <property type="entry name" value="Terpenoid synthases"/>
    <property type="match status" value="1"/>
</dbReference>
<accession>A0A5N7DUH5</accession>
<dbReference type="Pfam" id="PF19086">
    <property type="entry name" value="Terpene_syn_C_2"/>
    <property type="match status" value="1"/>
</dbReference>
<dbReference type="GeneID" id="43675115"/>
<dbReference type="AlphaFoldDB" id="A0A5N7DUH5"/>
<accession>A0A5N6I3M5</accession>